<gene>
    <name evidence="2" type="ORF">GCU68_18905</name>
</gene>
<dbReference type="GeneID" id="42303129"/>
<dbReference type="EMBL" id="CP045490">
    <property type="protein sequence ID" value="QFU84608.1"/>
    <property type="molecule type" value="Genomic_DNA"/>
</dbReference>
<evidence type="ECO:0000256" key="1">
    <source>
        <dbReference type="SAM" id="Phobius"/>
    </source>
</evidence>
<dbReference type="AlphaFoldDB" id="A0A5P9P923"/>
<geneLocation type="plasmid" evidence="2 3">
    <name>unnamed2</name>
</geneLocation>
<keyword evidence="1" id="KW-0472">Membrane</keyword>
<dbReference type="KEGG" id="nas:GCU68_18905"/>
<keyword evidence="1" id="KW-0812">Transmembrane</keyword>
<protein>
    <recommendedName>
        <fullName evidence="4">PGF-CTERM sorting domain-containing protein</fullName>
    </recommendedName>
</protein>
<evidence type="ECO:0000313" key="2">
    <source>
        <dbReference type="EMBL" id="QFU84608.1"/>
    </source>
</evidence>
<feature type="transmembrane region" description="Helical" evidence="1">
    <location>
        <begin position="610"/>
        <end position="633"/>
    </location>
</feature>
<keyword evidence="1" id="KW-1133">Transmembrane helix</keyword>
<dbReference type="Proteomes" id="UP000326170">
    <property type="component" value="Plasmid unnamed2"/>
</dbReference>
<organism evidence="2 3">
    <name type="scientific">Natronorubrum aibiense</name>
    <dbReference type="NCBI Taxonomy" id="348826"/>
    <lineage>
        <taxon>Archaea</taxon>
        <taxon>Methanobacteriati</taxon>
        <taxon>Methanobacteriota</taxon>
        <taxon>Stenosarchaea group</taxon>
        <taxon>Halobacteria</taxon>
        <taxon>Halobacteriales</taxon>
        <taxon>Natrialbaceae</taxon>
        <taxon>Natronorubrum</taxon>
    </lineage>
</organism>
<keyword evidence="2" id="KW-0614">Plasmid</keyword>
<accession>A0A5P9P923</accession>
<proteinExistence type="predicted"/>
<dbReference type="OrthoDB" id="169813at2157"/>
<name>A0A5P9P923_9EURY</name>
<dbReference type="RefSeq" id="WP_152944168.1">
    <property type="nucleotide sequence ID" value="NZ_CP045490.1"/>
</dbReference>
<sequence>MRGNRVGALLVVCLLIGTVGSAGGAGATGSTESPVYGPLEELDVTEESDEVYVAENGDAVLVYDHPHNATPLEGTVGVNTETGLAHARYAGELEEAAGFTGDVTLRTDQNDSASAGDLRIAETESITDLEAAIDVRQTDRESTSSGDVQATVTDRELAYSSVRSEGTLEVAGGSLTGSGTIHTTAHNDTAWLAGTNASLELTVTEATDGYALAVTERRPIEEWERERWNTRADAHESLQNRFSSAAIELGGTANGTLESYRFTDGDEQAIVEYSYDVTYVGVDDRVAEVVVAQIQQRTNTELTEAESRVLADRIESTRLERLWIDVDRNGPKTAVEWELEASGYDQLVLGTVEVAESIDRIDDSVVDQFDIIRATLETRKETDLRQTASWNVSIDDDGTQTAIDATWRSDAENWQTYTTALEERGLSSLVPETTVTIDARTTADGLGIVYNYETAADGALDRTIDELEGTAAGASDVVATASALHETFETAEHMKADVTVDNGTYALEAAAANPDVAFEIAAISDQSGLSVSAIHAESDEHSSTVYVTVDEYVSGEPTKEAVRDREQVGDDTAVYMPGEWDREFPRVDSERVATILDVDLDDEDADNERLGIAVSLALVGGLIAVALVGFYGVRQWSLSRSDGTRTDEQ</sequence>
<evidence type="ECO:0008006" key="4">
    <source>
        <dbReference type="Google" id="ProtNLM"/>
    </source>
</evidence>
<reference evidence="2 3" key="1">
    <citation type="journal article" date="2007" name="Int. J. Syst. Evol. Microbiol.">
        <title>Natronorubrum sulfidifaciens sp. nov., an extremely haloalkaliphilic archaeon isolated from Aiding salt lake in Xin-Jiang, China.</title>
        <authorList>
            <person name="Cui H.L."/>
            <person name="Tohty D."/>
            <person name="Liu H.C."/>
            <person name="Liu S.J."/>
            <person name="Oren A."/>
            <person name="Zhou P.J."/>
        </authorList>
    </citation>
    <scope>NUCLEOTIDE SEQUENCE [LARGE SCALE GENOMIC DNA]</scope>
    <source>
        <strain evidence="2 3">7-3</strain>
        <plasmid evidence="2">unnamed2</plasmid>
    </source>
</reference>
<keyword evidence="3" id="KW-1185">Reference proteome</keyword>
<evidence type="ECO:0000313" key="3">
    <source>
        <dbReference type="Proteomes" id="UP000326170"/>
    </source>
</evidence>